<evidence type="ECO:0000256" key="1">
    <source>
        <dbReference type="ARBA" id="ARBA00004479"/>
    </source>
</evidence>
<dbReference type="GO" id="GO:0043235">
    <property type="term" value="C:receptor complex"/>
    <property type="evidence" value="ECO:0007669"/>
    <property type="project" value="TreeGrafter"/>
</dbReference>
<dbReference type="RefSeq" id="XP_033788772.1">
    <property type="nucleotide sequence ID" value="XM_033932881.1"/>
</dbReference>
<evidence type="ECO:0000256" key="7">
    <source>
        <dbReference type="ARBA" id="ARBA00022737"/>
    </source>
</evidence>
<feature type="signal peptide" evidence="14">
    <location>
        <begin position="1"/>
        <end position="28"/>
    </location>
</feature>
<dbReference type="RefSeq" id="XP_033788768.1">
    <property type="nucleotide sequence ID" value="XM_033932877.1"/>
</dbReference>
<dbReference type="CTD" id="5618"/>
<evidence type="ECO:0000256" key="11">
    <source>
        <dbReference type="ARBA" id="ARBA00023157"/>
    </source>
</evidence>
<evidence type="ECO:0000313" key="22">
    <source>
        <dbReference type="RefSeq" id="XP_033788787.1"/>
    </source>
</evidence>
<evidence type="ECO:0000313" key="20">
    <source>
        <dbReference type="RefSeq" id="XP_033788778.1"/>
    </source>
</evidence>
<evidence type="ECO:0000256" key="13">
    <source>
        <dbReference type="ARBA" id="ARBA00023180"/>
    </source>
</evidence>
<keyword evidence="8 14" id="KW-0862">Zinc</keyword>
<accession>A0A6P8PJM3</accession>
<comment type="domain">
    <text evidence="14">The box 1 motif is required for JAK interaction and/or activation.</text>
</comment>
<evidence type="ECO:0000256" key="8">
    <source>
        <dbReference type="ARBA" id="ARBA00022833"/>
    </source>
</evidence>
<dbReference type="GeneID" id="117354918"/>
<dbReference type="RefSeq" id="XP_033788792.1">
    <property type="nucleotide sequence ID" value="XM_033932901.1"/>
</dbReference>
<dbReference type="FunFam" id="2.60.40.10:FF:000287">
    <property type="entry name" value="Prolactin receptor"/>
    <property type="match status" value="1"/>
</dbReference>
<comment type="domain">
    <text evidence="14">The WSXWS motif appears to be necessary for proper protein folding and thereby efficient intracellular transport and cell-surface receptor binding.</text>
</comment>
<dbReference type="SMART" id="SM00060">
    <property type="entry name" value="FN3"/>
    <property type="match status" value="2"/>
</dbReference>
<evidence type="ECO:0000256" key="10">
    <source>
        <dbReference type="ARBA" id="ARBA00023136"/>
    </source>
</evidence>
<evidence type="ECO:0000313" key="24">
    <source>
        <dbReference type="RefSeq" id="XP_033788796.1"/>
    </source>
</evidence>
<evidence type="ECO:0000313" key="18">
    <source>
        <dbReference type="RefSeq" id="XP_033788768.1"/>
    </source>
</evidence>
<protein>
    <recommendedName>
        <fullName evidence="3 14">Prolactin receptor</fullName>
        <shortName evidence="14">PRL-R</shortName>
    </recommendedName>
</protein>
<evidence type="ECO:0000256" key="5">
    <source>
        <dbReference type="ARBA" id="ARBA00022723"/>
    </source>
</evidence>
<dbReference type="InterPro" id="IPR003528">
    <property type="entry name" value="Long_hematopoietin_rcpt_CS"/>
</dbReference>
<dbReference type="PROSITE" id="PS50853">
    <property type="entry name" value="FN3"/>
    <property type="match status" value="2"/>
</dbReference>
<keyword evidence="11 14" id="KW-1015">Disulfide bond</keyword>
<dbReference type="KEGG" id="gsh:117354918"/>
<dbReference type="GO" id="GO:0046872">
    <property type="term" value="F:metal ion binding"/>
    <property type="evidence" value="ECO:0007669"/>
    <property type="project" value="UniProtKB-KW"/>
</dbReference>
<comment type="subcellular location">
    <subcellularLocation>
        <location evidence="1 14">Membrane</location>
        <topology evidence="1 14">Single-pass type I membrane protein</topology>
    </subcellularLocation>
</comment>
<dbReference type="CDD" id="cd00063">
    <property type="entry name" value="FN3"/>
    <property type="match status" value="2"/>
</dbReference>
<keyword evidence="9 14" id="KW-1133">Transmembrane helix</keyword>
<dbReference type="Proteomes" id="UP000515159">
    <property type="component" value="Chromosome 1"/>
</dbReference>
<evidence type="ECO:0000256" key="2">
    <source>
        <dbReference type="ARBA" id="ARBA00007885"/>
    </source>
</evidence>
<dbReference type="RefSeq" id="XP_033788787.1">
    <property type="nucleotide sequence ID" value="XM_033932896.1"/>
</dbReference>
<keyword evidence="13" id="KW-0325">Glycoprotein</keyword>
<keyword evidence="4 14" id="KW-0812">Transmembrane</keyword>
<evidence type="ECO:0000313" key="23">
    <source>
        <dbReference type="RefSeq" id="XP_033788792.1"/>
    </source>
</evidence>
<dbReference type="OrthoDB" id="8858139at2759"/>
<evidence type="ECO:0000256" key="12">
    <source>
        <dbReference type="ARBA" id="ARBA00023170"/>
    </source>
</evidence>
<dbReference type="SUPFAM" id="SSF49265">
    <property type="entry name" value="Fibronectin type III"/>
    <property type="match status" value="2"/>
</dbReference>
<evidence type="ECO:0000256" key="4">
    <source>
        <dbReference type="ARBA" id="ARBA00022692"/>
    </source>
</evidence>
<comment type="similarity">
    <text evidence="2 14">Belongs to the type I cytokine receptor family. Type 1 subfamily.</text>
</comment>
<keyword evidence="12 14" id="KW-0675">Receptor</keyword>
<dbReference type="AlphaFoldDB" id="A0A6P8PJM3"/>
<dbReference type="PANTHER" id="PTHR23036">
    <property type="entry name" value="CYTOKINE RECEPTOR"/>
    <property type="match status" value="1"/>
</dbReference>
<evidence type="ECO:0000256" key="3">
    <source>
        <dbReference type="ARBA" id="ARBA00019818"/>
    </source>
</evidence>
<feature type="transmembrane region" description="Helical" evidence="14">
    <location>
        <begin position="234"/>
        <end position="257"/>
    </location>
</feature>
<evidence type="ECO:0000313" key="19">
    <source>
        <dbReference type="RefSeq" id="XP_033788772.1"/>
    </source>
</evidence>
<evidence type="ECO:0000256" key="6">
    <source>
        <dbReference type="ARBA" id="ARBA00022729"/>
    </source>
</evidence>
<evidence type="ECO:0000313" key="17">
    <source>
        <dbReference type="Proteomes" id="UP000515159"/>
    </source>
</evidence>
<evidence type="ECO:0000256" key="9">
    <source>
        <dbReference type="ARBA" id="ARBA00022989"/>
    </source>
</evidence>
<keyword evidence="17" id="KW-1185">Reference proteome</keyword>
<dbReference type="Pfam" id="PF09067">
    <property type="entry name" value="EpoR_lig-bind"/>
    <property type="match status" value="1"/>
</dbReference>
<dbReference type="RefSeq" id="XP_033788802.1">
    <property type="nucleotide sequence ID" value="XM_033932911.1"/>
</dbReference>
<dbReference type="GO" id="GO:0004896">
    <property type="term" value="F:cytokine receptor activity"/>
    <property type="evidence" value="ECO:0007669"/>
    <property type="project" value="InterPro"/>
</dbReference>
<dbReference type="InterPro" id="IPR036116">
    <property type="entry name" value="FN3_sf"/>
</dbReference>
<gene>
    <name evidence="14 18 19 20 21 22 23 24 25" type="primary">PRLR</name>
</gene>
<feature type="domain" description="Fibronectin type-III" evidence="16">
    <location>
        <begin position="31"/>
        <end position="129"/>
    </location>
</feature>
<feature type="chain" id="PRO_5044519160" description="Prolactin receptor" evidence="14">
    <location>
        <begin position="29"/>
        <end position="578"/>
    </location>
</feature>
<reference evidence="18 19" key="1">
    <citation type="submission" date="2025-04" db="UniProtKB">
        <authorList>
            <consortium name="RefSeq"/>
        </authorList>
    </citation>
    <scope>IDENTIFICATION</scope>
</reference>
<proteinExistence type="inferred from homology"/>
<dbReference type="RefSeq" id="XP_033788778.1">
    <property type="nucleotide sequence ID" value="XM_033932887.1"/>
</dbReference>
<keyword evidence="7" id="KW-0677">Repeat</keyword>
<dbReference type="FunFam" id="2.60.40.10:FF:000358">
    <property type="entry name" value="Prolactin receptor"/>
    <property type="match status" value="1"/>
</dbReference>
<evidence type="ECO:0000313" key="25">
    <source>
        <dbReference type="RefSeq" id="XP_033788802.1"/>
    </source>
</evidence>
<dbReference type="InterPro" id="IPR013783">
    <property type="entry name" value="Ig-like_fold"/>
</dbReference>
<comment type="function">
    <text evidence="14">This is a receptor for the anterior pituitary hormone prolactin.</text>
</comment>
<evidence type="ECO:0000256" key="15">
    <source>
        <dbReference type="SAM" id="MobiDB-lite"/>
    </source>
</evidence>
<dbReference type="RefSeq" id="XP_033788784.1">
    <property type="nucleotide sequence ID" value="XM_033932893.1"/>
</dbReference>
<keyword evidence="5 14" id="KW-0479">Metal-binding</keyword>
<evidence type="ECO:0000313" key="21">
    <source>
        <dbReference type="RefSeq" id="XP_033788784.1"/>
    </source>
</evidence>
<sequence>MQSQLQLKTWAAITFLLLLLQNTKFLDGQTAPEKPEIIKCRSPEKETFSCWWKPGYDGGLPTNYTLLYTKENHPEVIECPDYKTSGPYSCYFDKKHTSLWTIYIIVVNATNEKGSNASEPFFVDVTYIIEPYPPTNVSLTVEKKHLLVKWFPPLLVDVKYGWLTLVYELRLKSEKAQEWEIHFTGKQTHFKVFSLHPGENHVVQVRCKPDHGFWSEWSPESYVQIPKIFQEKDMTVWISVALLAFIIGLIVIWTMVLKGYKNMTCIFPQVPGPKIIGFDTQLLKTGKSEELLSALGSQGFPPTSDYEELLVDYVEVDDSRDQLISNEDKSHPDPNVKSPHFETDNDSGRGSCDSPSAFSERCRGTRVIPSTFESVGVDGRLKNTAGHSSNDWATQCIDPEEKSYAWPEEMMPNNHTPKSSYHNITEVCKLVNKEDYQPKYFKTIKSVTEEDRSQQKELKEIQSKPGDHDTVWLLPQEKAPFLSANTMDYVEVHKISQNNALALVPKHKETGDRSKRGSVSGPNKEYTKVARVDDNNVLVLVQDAGMQNLPVFLDSHKEYCQIFPQQQGENHMGNCPAV</sequence>
<name>A0A6P8PJM3_GEOSA</name>
<feature type="domain" description="Fibronectin type-III" evidence="16">
    <location>
        <begin position="130"/>
        <end position="228"/>
    </location>
</feature>
<keyword evidence="10 14" id="KW-0472">Membrane</keyword>
<dbReference type="PROSITE" id="PS01352">
    <property type="entry name" value="HEMATOPO_REC_L_F1"/>
    <property type="match status" value="1"/>
</dbReference>
<dbReference type="RefSeq" id="XP_033788796.1">
    <property type="nucleotide sequence ID" value="XM_033932905.1"/>
</dbReference>
<evidence type="ECO:0000259" key="16">
    <source>
        <dbReference type="PROSITE" id="PS50853"/>
    </source>
</evidence>
<dbReference type="GO" id="GO:0009897">
    <property type="term" value="C:external side of plasma membrane"/>
    <property type="evidence" value="ECO:0007669"/>
    <property type="project" value="TreeGrafter"/>
</dbReference>
<dbReference type="GO" id="GO:0019955">
    <property type="term" value="F:cytokine binding"/>
    <property type="evidence" value="ECO:0007669"/>
    <property type="project" value="TreeGrafter"/>
</dbReference>
<keyword evidence="6 14" id="KW-0732">Signal</keyword>
<dbReference type="Gene3D" id="2.60.40.10">
    <property type="entry name" value="Immunoglobulins"/>
    <property type="match status" value="2"/>
</dbReference>
<feature type="region of interest" description="Disordered" evidence="15">
    <location>
        <begin position="324"/>
        <end position="359"/>
    </location>
</feature>
<dbReference type="InterPro" id="IPR050379">
    <property type="entry name" value="Type-I_Cytokine_Rcpt"/>
</dbReference>
<evidence type="ECO:0000256" key="14">
    <source>
        <dbReference type="RuleBase" id="RU365035"/>
    </source>
</evidence>
<dbReference type="PANTHER" id="PTHR23036:SF86">
    <property type="entry name" value="PROLACTIN RECEPTOR"/>
    <property type="match status" value="1"/>
</dbReference>
<organism evidence="17 23">
    <name type="scientific">Geotrypetes seraphini</name>
    <name type="common">Gaboon caecilian</name>
    <name type="synonym">Caecilia seraphini</name>
    <dbReference type="NCBI Taxonomy" id="260995"/>
    <lineage>
        <taxon>Eukaryota</taxon>
        <taxon>Metazoa</taxon>
        <taxon>Chordata</taxon>
        <taxon>Craniata</taxon>
        <taxon>Vertebrata</taxon>
        <taxon>Euteleostomi</taxon>
        <taxon>Amphibia</taxon>
        <taxon>Gymnophiona</taxon>
        <taxon>Geotrypetes</taxon>
    </lineage>
</organism>
<feature type="compositionally biased region" description="Basic and acidic residues" evidence="15">
    <location>
        <begin position="324"/>
        <end position="347"/>
    </location>
</feature>
<dbReference type="InterPro" id="IPR003961">
    <property type="entry name" value="FN3_dom"/>
</dbReference>
<dbReference type="InterPro" id="IPR015152">
    <property type="entry name" value="Growth/epo_recpt_lig-bind"/>
</dbReference>